<dbReference type="PROSITE" id="PS50003">
    <property type="entry name" value="PH_DOMAIN"/>
    <property type="match status" value="1"/>
</dbReference>
<keyword evidence="4" id="KW-1185">Reference proteome</keyword>
<dbReference type="Pfam" id="PF00169">
    <property type="entry name" value="PH"/>
    <property type="match status" value="1"/>
</dbReference>
<gene>
    <name evidence="3" type="ORF">THRCLA_09564</name>
</gene>
<dbReference type="CDD" id="cd00821">
    <property type="entry name" value="PH"/>
    <property type="match status" value="1"/>
</dbReference>
<feature type="compositionally biased region" description="Pro residues" evidence="1">
    <location>
        <begin position="291"/>
        <end position="310"/>
    </location>
</feature>
<name>A0A1V9YVT8_9STRA</name>
<reference evidence="3 4" key="1">
    <citation type="journal article" date="2014" name="Genome Biol. Evol.">
        <title>The secreted proteins of Achlya hypogyna and Thraustotheca clavata identify the ancestral oomycete secretome and reveal gene acquisitions by horizontal gene transfer.</title>
        <authorList>
            <person name="Misner I."/>
            <person name="Blouin N."/>
            <person name="Leonard G."/>
            <person name="Richards T.A."/>
            <person name="Lane C.E."/>
        </authorList>
    </citation>
    <scope>NUCLEOTIDE SEQUENCE [LARGE SCALE GENOMIC DNA]</scope>
    <source>
        <strain evidence="3 4">ATCC 34112</strain>
    </source>
</reference>
<dbReference type="InterPro" id="IPR001849">
    <property type="entry name" value="PH_domain"/>
</dbReference>
<dbReference type="Gene3D" id="2.30.29.30">
    <property type="entry name" value="Pleckstrin-homology domain (PH domain)/Phosphotyrosine-binding domain (PTB)"/>
    <property type="match status" value="2"/>
</dbReference>
<feature type="compositionally biased region" description="Polar residues" evidence="1">
    <location>
        <begin position="268"/>
        <end position="277"/>
    </location>
</feature>
<dbReference type="Proteomes" id="UP000243217">
    <property type="component" value="Unassembled WGS sequence"/>
</dbReference>
<proteinExistence type="predicted"/>
<evidence type="ECO:0000259" key="2">
    <source>
        <dbReference type="PROSITE" id="PS50003"/>
    </source>
</evidence>
<dbReference type="STRING" id="74557.A0A1V9YVT8"/>
<evidence type="ECO:0000313" key="3">
    <source>
        <dbReference type="EMBL" id="OQR89822.1"/>
    </source>
</evidence>
<dbReference type="SMART" id="SM00233">
    <property type="entry name" value="PH"/>
    <property type="match status" value="1"/>
</dbReference>
<protein>
    <recommendedName>
        <fullName evidence="2">PH domain-containing protein</fullName>
    </recommendedName>
</protein>
<feature type="domain" description="PH" evidence="2">
    <location>
        <begin position="3"/>
        <end position="196"/>
    </location>
</feature>
<dbReference type="EMBL" id="JNBS01002651">
    <property type="protein sequence ID" value="OQR89822.1"/>
    <property type="molecule type" value="Genomic_DNA"/>
</dbReference>
<dbReference type="InterPro" id="IPR011993">
    <property type="entry name" value="PH-like_dom_sf"/>
</dbReference>
<feature type="compositionally biased region" description="Polar residues" evidence="1">
    <location>
        <begin position="202"/>
        <end position="222"/>
    </location>
</feature>
<evidence type="ECO:0000313" key="4">
    <source>
        <dbReference type="Proteomes" id="UP000243217"/>
    </source>
</evidence>
<organism evidence="3 4">
    <name type="scientific">Thraustotheca clavata</name>
    <dbReference type="NCBI Taxonomy" id="74557"/>
    <lineage>
        <taxon>Eukaryota</taxon>
        <taxon>Sar</taxon>
        <taxon>Stramenopiles</taxon>
        <taxon>Oomycota</taxon>
        <taxon>Saprolegniomycetes</taxon>
        <taxon>Saprolegniales</taxon>
        <taxon>Achlyaceae</taxon>
        <taxon>Thraustotheca</taxon>
    </lineage>
</organism>
<comment type="caution">
    <text evidence="3">The sequence shown here is derived from an EMBL/GenBank/DDBJ whole genome shotgun (WGS) entry which is preliminary data.</text>
</comment>
<sequence>MATSAWEGWVFKHGSIFPTWKKIYMVLRGTQLVYYDKAASHPKAREKGVFQLANAQRDKSVKNGFILTNSDGKRARIYLSTSEESTACLSAMNHALHPQEVKVRRQSTESRNHSGWLGMDGKGSKKWYFVLSGIDLSNYERVNGPEIGRGRLADILFNERRNTFTFVFTNGRQLPVAAESENDAQDWYLAVCSALNKPPTRMTAQSAPRVSLDQQHYGQPSSRELDVPNHQISHEEPHRASTRHTQQAPVVNHLPSPSNERVARATTPEITPTRNYTPPNPEVASARASTPPKPEATPARAPTPPKPEPTPVRASTPPRPEARPATPPRPEPTRASTPLNPESMPPRAPTPPKHEASKAEAIGLPPKPNAPVPRPTGFAPKPLYKPPRAPTPVASVAQPPKEVDQAQFANKAAEIWNLTDPTLVQAWVEHGKSKPVAVPEPPQQHGPKLQSFLDKYMRIEEEPSNHTTQTSL</sequence>
<feature type="region of interest" description="Disordered" evidence="1">
    <location>
        <begin position="199"/>
        <end position="400"/>
    </location>
</feature>
<dbReference type="PRINTS" id="PR01217">
    <property type="entry name" value="PRICHEXTENSN"/>
</dbReference>
<dbReference type="SUPFAM" id="SSF50729">
    <property type="entry name" value="PH domain-like"/>
    <property type="match status" value="2"/>
</dbReference>
<evidence type="ECO:0000256" key="1">
    <source>
        <dbReference type="SAM" id="MobiDB-lite"/>
    </source>
</evidence>
<dbReference type="AlphaFoldDB" id="A0A1V9YVT8"/>
<accession>A0A1V9YVT8</accession>
<feature type="compositionally biased region" description="Basic and acidic residues" evidence="1">
    <location>
        <begin position="223"/>
        <end position="239"/>
    </location>
</feature>
<feature type="compositionally biased region" description="Pro residues" evidence="1">
    <location>
        <begin position="365"/>
        <end position="374"/>
    </location>
</feature>
<dbReference type="OrthoDB" id="74477at2759"/>
<feature type="compositionally biased region" description="Polar residues" evidence="1">
    <location>
        <begin position="243"/>
        <end position="259"/>
    </location>
</feature>